<dbReference type="AlphaFoldDB" id="A0A4Y9LG78"/>
<keyword evidence="2" id="KW-1185">Reference proteome</keyword>
<gene>
    <name evidence="1" type="ORF">E4K65_36555</name>
</gene>
<dbReference type="Proteomes" id="UP000297966">
    <property type="component" value="Unassembled WGS sequence"/>
</dbReference>
<comment type="caution">
    <text evidence="1">The sequence shown here is derived from an EMBL/GenBank/DDBJ whole genome shotgun (WGS) entry which is preliminary data.</text>
</comment>
<sequence>MAAFATASNELKYLTPMAYAAHLTATDDRLRNRRSYVAPSPSHFRWPRRSTFARKPARAFPMSLVSTPW</sequence>
<evidence type="ECO:0000313" key="1">
    <source>
        <dbReference type="EMBL" id="TFV41394.1"/>
    </source>
</evidence>
<name>A0A4Y9LG78_9BRAD</name>
<proteinExistence type="predicted"/>
<organism evidence="1 2">
    <name type="scientific">Bradyrhizobium niftali</name>
    <dbReference type="NCBI Taxonomy" id="2560055"/>
    <lineage>
        <taxon>Bacteria</taxon>
        <taxon>Pseudomonadati</taxon>
        <taxon>Pseudomonadota</taxon>
        <taxon>Alphaproteobacteria</taxon>
        <taxon>Hyphomicrobiales</taxon>
        <taxon>Nitrobacteraceae</taxon>
        <taxon>Bradyrhizobium</taxon>
    </lineage>
</organism>
<dbReference type="OrthoDB" id="9809060at2"/>
<reference evidence="1 2" key="1">
    <citation type="submission" date="2019-03" db="EMBL/GenBank/DDBJ databases">
        <title>Bradyrhizobium diversity isolated from nodules of Chamaecrista fasciculata.</title>
        <authorList>
            <person name="Klepa M.S."/>
            <person name="Urquiaga M.O."/>
            <person name="Hungria M."/>
            <person name="Delamuta J.R."/>
        </authorList>
    </citation>
    <scope>NUCLEOTIDE SEQUENCE [LARGE SCALE GENOMIC DNA]</scope>
    <source>
        <strain evidence="1 2">CNPSo 3448</strain>
    </source>
</reference>
<accession>A0A4Y9LG78</accession>
<protein>
    <submittedName>
        <fullName evidence="1">Uncharacterized protein</fullName>
    </submittedName>
</protein>
<dbReference type="EMBL" id="SPQT01000029">
    <property type="protein sequence ID" value="TFV41394.1"/>
    <property type="molecule type" value="Genomic_DNA"/>
</dbReference>
<evidence type="ECO:0000313" key="2">
    <source>
        <dbReference type="Proteomes" id="UP000297966"/>
    </source>
</evidence>